<feature type="domain" description="HTH marR-type" evidence="2">
    <location>
        <begin position="20"/>
        <end position="74"/>
    </location>
</feature>
<evidence type="ECO:0000313" key="4">
    <source>
        <dbReference type="Proteomes" id="UP001302059"/>
    </source>
</evidence>
<accession>A0ABT7JMI6</accession>
<dbReference type="Gene3D" id="1.10.10.10">
    <property type="entry name" value="Winged helix-like DNA-binding domain superfamily/Winged helix DNA-binding domain"/>
    <property type="match status" value="1"/>
</dbReference>
<comment type="caution">
    <text evidence="3">The sequence shown here is derived from an EMBL/GenBank/DDBJ whole genome shotgun (WGS) entry which is preliminary data.</text>
</comment>
<dbReference type="InterPro" id="IPR036388">
    <property type="entry name" value="WH-like_DNA-bd_sf"/>
</dbReference>
<dbReference type="RefSeq" id="WP_285525290.1">
    <property type="nucleotide sequence ID" value="NZ_JASNGB010000248.1"/>
</dbReference>
<feature type="region of interest" description="Disordered" evidence="1">
    <location>
        <begin position="1"/>
        <end position="20"/>
    </location>
</feature>
<dbReference type="CDD" id="cd00090">
    <property type="entry name" value="HTH_ARSR"/>
    <property type="match status" value="1"/>
</dbReference>
<evidence type="ECO:0000256" key="1">
    <source>
        <dbReference type="SAM" id="MobiDB-lite"/>
    </source>
</evidence>
<sequence>MTALAPQLQSQAQPAPAPERTKHRLLERLKRAGPQTVQDLAANLGVSVPGARRHLLDLQEQGLIEARTERPGGRGRPQHVYVLTDRGEATFPKTYSALCVDVLRHLQILYGDEAVTRVLGARSAELTAQVQAALPAELPLEERITRFAAWLTELGFDAVAEPGDQAGEWQIVERNCPNLTVARSYPELCHSELRLFTDVLGLPVTRESRIACGQGQCRYRIGP</sequence>
<reference evidence="3 4" key="1">
    <citation type="submission" date="2023-05" db="EMBL/GenBank/DDBJ databases">
        <authorList>
            <person name="Gao F."/>
        </authorList>
    </citation>
    <scope>NUCLEOTIDE SEQUENCE [LARGE SCALE GENOMIC DNA]</scope>
    <source>
        <strain evidence="3 4">MIMF12</strain>
    </source>
</reference>
<feature type="compositionally biased region" description="Low complexity" evidence="1">
    <location>
        <begin position="1"/>
        <end position="14"/>
    </location>
</feature>
<dbReference type="InterPro" id="IPR000835">
    <property type="entry name" value="HTH_MarR-typ"/>
</dbReference>
<proteinExistence type="predicted"/>
<dbReference type="InterPro" id="IPR036390">
    <property type="entry name" value="WH_DNA-bd_sf"/>
</dbReference>
<name>A0ABT7JMI6_9DEIO</name>
<protein>
    <submittedName>
        <fullName evidence="3">Transcriptional regulator</fullName>
    </submittedName>
</protein>
<dbReference type="Pfam" id="PF12802">
    <property type="entry name" value="MarR_2"/>
    <property type="match status" value="1"/>
</dbReference>
<dbReference type="InterPro" id="IPR011991">
    <property type="entry name" value="ArsR-like_HTH"/>
</dbReference>
<evidence type="ECO:0000259" key="2">
    <source>
        <dbReference type="Pfam" id="PF12802"/>
    </source>
</evidence>
<organism evidence="3 4">
    <name type="scientific">Deinococcus rhizophilus</name>
    <dbReference type="NCBI Taxonomy" id="3049544"/>
    <lineage>
        <taxon>Bacteria</taxon>
        <taxon>Thermotogati</taxon>
        <taxon>Deinococcota</taxon>
        <taxon>Deinococci</taxon>
        <taxon>Deinococcales</taxon>
        <taxon>Deinococcaceae</taxon>
        <taxon>Deinococcus</taxon>
    </lineage>
</organism>
<dbReference type="SUPFAM" id="SSF46785">
    <property type="entry name" value="Winged helix' DNA-binding domain"/>
    <property type="match status" value="1"/>
</dbReference>
<gene>
    <name evidence="3" type="ORF">QOL99_16050</name>
</gene>
<dbReference type="EMBL" id="JASNGB010000248">
    <property type="protein sequence ID" value="MDL2345648.1"/>
    <property type="molecule type" value="Genomic_DNA"/>
</dbReference>
<dbReference type="Proteomes" id="UP001302059">
    <property type="component" value="Unassembled WGS sequence"/>
</dbReference>
<keyword evidence="4" id="KW-1185">Reference proteome</keyword>
<evidence type="ECO:0000313" key="3">
    <source>
        <dbReference type="EMBL" id="MDL2345648.1"/>
    </source>
</evidence>